<feature type="transmembrane region" description="Helical" evidence="13">
    <location>
        <begin position="153"/>
        <end position="172"/>
    </location>
</feature>
<keyword evidence="7 10" id="KW-0472">Membrane</keyword>
<name>A0A6H0XN49_9PEZI</name>
<comment type="subcellular location">
    <subcellularLocation>
        <location evidence="1 10">Endoplasmic reticulum membrane</location>
        <topology evidence="1 10">Multi-pass membrane protein</topology>
    </subcellularLocation>
</comment>
<feature type="transmembrane region" description="Helical" evidence="13">
    <location>
        <begin position="311"/>
        <end position="329"/>
    </location>
</feature>
<dbReference type="Pfam" id="PF03062">
    <property type="entry name" value="MBOAT"/>
    <property type="match status" value="1"/>
</dbReference>
<dbReference type="EMBL" id="CP051139">
    <property type="protein sequence ID" value="QIW96048.1"/>
    <property type="molecule type" value="Genomic_DNA"/>
</dbReference>
<dbReference type="InterPro" id="IPR004299">
    <property type="entry name" value="MBOAT_fam"/>
</dbReference>
<keyword evidence="3 10" id="KW-0808">Transferase</keyword>
<keyword evidence="15" id="KW-1185">Reference proteome</keyword>
<evidence type="ECO:0000256" key="12">
    <source>
        <dbReference type="SAM" id="MobiDB-lite"/>
    </source>
</evidence>
<proteinExistence type="inferred from homology"/>
<feature type="transmembrane region" description="Helical" evidence="13">
    <location>
        <begin position="496"/>
        <end position="515"/>
    </location>
</feature>
<dbReference type="PANTHER" id="PTHR10408">
    <property type="entry name" value="STEROL O-ACYLTRANSFERASE"/>
    <property type="match status" value="1"/>
</dbReference>
<evidence type="ECO:0000256" key="9">
    <source>
        <dbReference type="ARBA" id="ARBA00023568"/>
    </source>
</evidence>
<dbReference type="GO" id="GO:0008204">
    <property type="term" value="P:ergosterol metabolic process"/>
    <property type="evidence" value="ECO:0007669"/>
    <property type="project" value="TreeGrafter"/>
</dbReference>
<keyword evidence="4 13" id="KW-0812">Transmembrane</keyword>
<evidence type="ECO:0000256" key="11">
    <source>
        <dbReference type="PIRSR" id="PIRSR000439-1"/>
    </source>
</evidence>
<evidence type="ECO:0000256" key="4">
    <source>
        <dbReference type="ARBA" id="ARBA00022692"/>
    </source>
</evidence>
<evidence type="ECO:0000256" key="8">
    <source>
        <dbReference type="ARBA" id="ARBA00023315"/>
    </source>
</evidence>
<feature type="transmembrane region" description="Helical" evidence="13">
    <location>
        <begin position="365"/>
        <end position="385"/>
    </location>
</feature>
<gene>
    <name evidence="14" type="ORF">AMS68_001566</name>
</gene>
<feature type="transmembrane region" description="Helical" evidence="13">
    <location>
        <begin position="78"/>
        <end position="98"/>
    </location>
</feature>
<evidence type="ECO:0000256" key="1">
    <source>
        <dbReference type="ARBA" id="ARBA00004477"/>
    </source>
</evidence>
<feature type="transmembrane region" description="Helical" evidence="13">
    <location>
        <begin position="118"/>
        <end position="141"/>
    </location>
</feature>
<organism evidence="14 15">
    <name type="scientific">Peltaster fructicola</name>
    <dbReference type="NCBI Taxonomy" id="286661"/>
    <lineage>
        <taxon>Eukaryota</taxon>
        <taxon>Fungi</taxon>
        <taxon>Dikarya</taxon>
        <taxon>Ascomycota</taxon>
        <taxon>Pezizomycotina</taxon>
        <taxon>Dothideomycetes</taxon>
        <taxon>Dothideomycetes incertae sedis</taxon>
        <taxon>Peltaster</taxon>
    </lineage>
</organism>
<comment type="function">
    <text evidence="9">Sterol O-acyltransferase that catalyzes the formation of stery esters.</text>
</comment>
<dbReference type="PIRSF" id="PIRSF000439">
    <property type="entry name" value="Oat_ACAT_DAG_ARE"/>
    <property type="match status" value="1"/>
</dbReference>
<sequence length="516" mass="59681">MNLSRAVADGLKQPLSSPSSGRATPVPQDAPPSTKVISAARQELRQQEKKKRMFPTVTYESRVSYFDPQSDYSNFRGFFVLFWIGLSILALTSILRNLKETGWPFKISQWPLFTKDIYELALCDGLMAISIGASLPLHQLYRYGPRALRWNNAGVWIQSTFQLMWLVFWCSWPTWRDWAWTAQVFFTLHLLAMLMKMHSYAFYNGHLLTTYERLKQLDRPITSETPTTAAVRYPKVGEYPFHDKPEDGAAENISPIAQLREDLAMELTSPQGRVTYPQNLTVYNFWDYLLCPTLCYELEYPRTAGVNWMELIYKVVAVFGCIFLMTITTEDFILPVLDESAVELYRPNIGRVEQGLVFAETVSKLLFPFMVAFLLVFLVIFEYLLGAFAEITCFADRHFYSDWWNSADWLEFSRKWNRPVHLFLQRHVYTASRSIVSRPVATLITFLISAAAHELVMLCIARKWRGYGAFLMSLQVPLAAIQRLPWVRRRKLLNNVLFWTSMVVGPSLMCALYVLV</sequence>
<dbReference type="InterPro" id="IPR014371">
    <property type="entry name" value="Oat_ACAT_DAG_ARE"/>
</dbReference>
<keyword evidence="6 13" id="KW-1133">Transmembrane helix</keyword>
<evidence type="ECO:0000256" key="6">
    <source>
        <dbReference type="ARBA" id="ARBA00022989"/>
    </source>
</evidence>
<evidence type="ECO:0000256" key="2">
    <source>
        <dbReference type="ARBA" id="ARBA00009010"/>
    </source>
</evidence>
<reference evidence="14 15" key="1">
    <citation type="journal article" date="2016" name="Sci. Rep.">
        <title>Peltaster fructicola genome reveals evolution from an invasive phytopathogen to an ectophytic parasite.</title>
        <authorList>
            <person name="Xu C."/>
            <person name="Chen H."/>
            <person name="Gleason M.L."/>
            <person name="Xu J.R."/>
            <person name="Liu H."/>
            <person name="Zhang R."/>
            <person name="Sun G."/>
        </authorList>
    </citation>
    <scope>NUCLEOTIDE SEQUENCE [LARGE SCALE GENOMIC DNA]</scope>
    <source>
        <strain evidence="14 15">LNHT1506</strain>
    </source>
</reference>
<feature type="active site" evidence="11">
    <location>
        <position position="453"/>
    </location>
</feature>
<keyword evidence="5 10" id="KW-0256">Endoplasmic reticulum</keyword>
<evidence type="ECO:0000313" key="14">
    <source>
        <dbReference type="EMBL" id="QIW96048.1"/>
    </source>
</evidence>
<evidence type="ECO:0000256" key="5">
    <source>
        <dbReference type="ARBA" id="ARBA00022824"/>
    </source>
</evidence>
<evidence type="ECO:0000256" key="10">
    <source>
        <dbReference type="PIRNR" id="PIRNR000439"/>
    </source>
</evidence>
<dbReference type="AlphaFoldDB" id="A0A6H0XN49"/>
<dbReference type="Proteomes" id="UP000503462">
    <property type="component" value="Chromosome 1"/>
</dbReference>
<comment type="similarity">
    <text evidence="2 10">Belongs to the membrane-bound acyltransferase family. Sterol o-acyltransferase subfamily.</text>
</comment>
<dbReference type="PANTHER" id="PTHR10408:SF9">
    <property type="entry name" value="STEROL O-ACYLTRANSFERASE 2-RELATED"/>
    <property type="match status" value="1"/>
</dbReference>
<evidence type="ECO:0000256" key="7">
    <source>
        <dbReference type="ARBA" id="ARBA00023136"/>
    </source>
</evidence>
<protein>
    <recommendedName>
        <fullName evidence="10">O-acyltransferase</fullName>
    </recommendedName>
</protein>
<accession>A0A6H0XN49</accession>
<feature type="transmembrane region" description="Helical" evidence="13">
    <location>
        <begin position="467"/>
        <end position="484"/>
    </location>
</feature>
<feature type="region of interest" description="Disordered" evidence="12">
    <location>
        <begin position="1"/>
        <end position="34"/>
    </location>
</feature>
<dbReference type="OrthoDB" id="10039049at2759"/>
<dbReference type="GO" id="GO:0034737">
    <property type="term" value="F:ergosterol O-acyltransferase activity"/>
    <property type="evidence" value="ECO:0007669"/>
    <property type="project" value="TreeGrafter"/>
</dbReference>
<keyword evidence="8 10" id="KW-0012">Acyltransferase</keyword>
<evidence type="ECO:0000256" key="3">
    <source>
        <dbReference type="ARBA" id="ARBA00022679"/>
    </source>
</evidence>
<dbReference type="GO" id="GO:0005789">
    <property type="term" value="C:endoplasmic reticulum membrane"/>
    <property type="evidence" value="ECO:0007669"/>
    <property type="project" value="UniProtKB-SubCell"/>
</dbReference>
<evidence type="ECO:0000313" key="15">
    <source>
        <dbReference type="Proteomes" id="UP000503462"/>
    </source>
</evidence>
<feature type="transmembrane region" description="Helical" evidence="13">
    <location>
        <begin position="440"/>
        <end position="461"/>
    </location>
</feature>
<evidence type="ECO:0000256" key="13">
    <source>
        <dbReference type="SAM" id="Phobius"/>
    </source>
</evidence>